<dbReference type="AlphaFoldDB" id="A0A1S4DQH9"/>
<dbReference type="Gene3D" id="1.10.238.10">
    <property type="entry name" value="EF-hand"/>
    <property type="match status" value="2"/>
</dbReference>
<dbReference type="GO" id="GO:0005509">
    <property type="term" value="F:calcium ion binding"/>
    <property type="evidence" value="ECO:0000318"/>
    <property type="project" value="GO_Central"/>
</dbReference>
<feature type="domain" description="EF-hand" evidence="5">
    <location>
        <begin position="87"/>
        <end position="117"/>
    </location>
</feature>
<name>A0A1S4DQH9_TOBAC</name>
<dbReference type="InterPro" id="IPR039647">
    <property type="entry name" value="EF_hand_pair_protein_CML-like"/>
</dbReference>
<reference evidence="6" key="1">
    <citation type="submission" date="2025-08" db="UniProtKB">
        <authorList>
            <consortium name="RefSeq"/>
        </authorList>
    </citation>
    <scope>IDENTIFICATION</scope>
</reference>
<dbReference type="PROSITE" id="PS00018">
    <property type="entry name" value="EF_HAND_1"/>
    <property type="match status" value="3"/>
</dbReference>
<keyword evidence="4" id="KW-0106">Calcium</keyword>
<dbReference type="Pfam" id="PF13499">
    <property type="entry name" value="EF-hand_7"/>
    <property type="match status" value="1"/>
</dbReference>
<evidence type="ECO:0000259" key="5">
    <source>
        <dbReference type="PROSITE" id="PS50222"/>
    </source>
</evidence>
<dbReference type="OrthoDB" id="26525at2759"/>
<dbReference type="OMA" id="ICDNDAV"/>
<dbReference type="InterPro" id="IPR011992">
    <property type="entry name" value="EF-hand-dom_pair"/>
</dbReference>
<dbReference type="PANTHER" id="PTHR10891">
    <property type="entry name" value="EF-HAND CALCIUM-BINDING DOMAIN CONTAINING PROTEIN"/>
    <property type="match status" value="1"/>
</dbReference>
<evidence type="ECO:0000256" key="3">
    <source>
        <dbReference type="ARBA" id="ARBA00022737"/>
    </source>
</evidence>
<gene>
    <name evidence="6" type="primary">LOC107832358</name>
</gene>
<feature type="domain" description="EF-hand" evidence="5">
    <location>
        <begin position="154"/>
        <end position="189"/>
    </location>
</feature>
<proteinExistence type="predicted"/>
<keyword evidence="3" id="KW-0677">Repeat</keyword>
<accession>A0A1S4DQH9</accession>
<dbReference type="CDD" id="cd00051">
    <property type="entry name" value="EFh"/>
    <property type="match status" value="2"/>
</dbReference>
<dbReference type="PaxDb" id="4097-A0A1S4DQH9"/>
<evidence type="ECO:0000313" key="6">
    <source>
        <dbReference type="RefSeq" id="XP_016515675.1"/>
    </source>
</evidence>
<dbReference type="SUPFAM" id="SSF47473">
    <property type="entry name" value="EF-hand"/>
    <property type="match status" value="1"/>
</dbReference>
<dbReference type="STRING" id="4097.A0A1S4DQH9"/>
<dbReference type="RefSeq" id="XP_016515675.1">
    <property type="nucleotide sequence ID" value="XM_016660189.1"/>
</dbReference>
<protein>
    <submittedName>
        <fullName evidence="6">Calmodulin-like protein 1</fullName>
    </submittedName>
</protein>
<dbReference type="InterPro" id="IPR018247">
    <property type="entry name" value="EF_Hand_1_Ca_BS"/>
</dbReference>
<feature type="domain" description="EF-hand" evidence="5">
    <location>
        <begin position="45"/>
        <end position="80"/>
    </location>
</feature>
<dbReference type="InterPro" id="IPR002048">
    <property type="entry name" value="EF_hand_dom"/>
</dbReference>
<dbReference type="KEGG" id="nta:107832358"/>
<comment type="function">
    <text evidence="1">Potential calcium sensor.</text>
</comment>
<feature type="domain" description="EF-hand" evidence="5">
    <location>
        <begin position="118"/>
        <end position="153"/>
    </location>
</feature>
<dbReference type="Pfam" id="PF13833">
    <property type="entry name" value="EF-hand_8"/>
    <property type="match status" value="1"/>
</dbReference>
<dbReference type="SMART" id="SM00054">
    <property type="entry name" value="EFh"/>
    <property type="match status" value="4"/>
</dbReference>
<dbReference type="Pfam" id="PF00036">
    <property type="entry name" value="EF-hand_1"/>
    <property type="match status" value="1"/>
</dbReference>
<evidence type="ECO:0000256" key="1">
    <source>
        <dbReference type="ARBA" id="ARBA00003291"/>
    </source>
</evidence>
<evidence type="ECO:0000256" key="2">
    <source>
        <dbReference type="ARBA" id="ARBA00022723"/>
    </source>
</evidence>
<sequence length="231" mass="25852">MSNSTTSSLYFRFNRFRKSLSKSRPSFNLSKVKKTPSMSLANFRPKAEEMKRVFDKFDTNKDGKISQEEYKTAMKMMGSGGNTKTYDVGDAFQAADTDGDGFINFKEFMRVQNLEGGVNPTDIRSAFKAFDLDGDGKISAEELLQVQRMLGEKCSLENCKKMVRGVDANGDGLIDMNEFVTMMTRTMKLVSSRGIDSLCQYISLLMFIGLSNRKHSVKSGAITILISFSCK</sequence>
<dbReference type="SMR" id="A0A1S4DQH9"/>
<dbReference type="GO" id="GO:0005737">
    <property type="term" value="C:cytoplasm"/>
    <property type="evidence" value="ECO:0007669"/>
    <property type="project" value="UniProtKB-ARBA"/>
</dbReference>
<dbReference type="PROSITE" id="PS50222">
    <property type="entry name" value="EF_HAND_2"/>
    <property type="match status" value="4"/>
</dbReference>
<organism evidence="6">
    <name type="scientific">Nicotiana tabacum</name>
    <name type="common">Common tobacco</name>
    <dbReference type="NCBI Taxonomy" id="4097"/>
    <lineage>
        <taxon>Eukaryota</taxon>
        <taxon>Viridiplantae</taxon>
        <taxon>Streptophyta</taxon>
        <taxon>Embryophyta</taxon>
        <taxon>Tracheophyta</taxon>
        <taxon>Spermatophyta</taxon>
        <taxon>Magnoliopsida</taxon>
        <taxon>eudicotyledons</taxon>
        <taxon>Gunneridae</taxon>
        <taxon>Pentapetalae</taxon>
        <taxon>asterids</taxon>
        <taxon>lamiids</taxon>
        <taxon>Solanales</taxon>
        <taxon>Solanaceae</taxon>
        <taxon>Nicotianoideae</taxon>
        <taxon>Nicotianeae</taxon>
        <taxon>Nicotiana</taxon>
    </lineage>
</organism>
<evidence type="ECO:0000256" key="4">
    <source>
        <dbReference type="ARBA" id="ARBA00022837"/>
    </source>
</evidence>
<dbReference type="FunFam" id="1.10.238.10:FF:000089">
    <property type="entry name" value="calmodulin-like protein 3"/>
    <property type="match status" value="1"/>
</dbReference>
<keyword evidence="2" id="KW-0479">Metal-binding</keyword>